<evidence type="ECO:0000313" key="3">
    <source>
        <dbReference type="Proteomes" id="UP000095329"/>
    </source>
</evidence>
<gene>
    <name evidence="2" type="ORF">J116_005055</name>
</gene>
<feature type="chain" id="PRO_5008914652" description="Secreted protein" evidence="1">
    <location>
        <begin position="22"/>
        <end position="166"/>
    </location>
</feature>
<sequence length="166" mass="17004">MALTAGAVLAASLLVTAPAGAAPGPVLQCQGTETTTYDPGIVLQPRDITVTVEGRLDSCLDGTGGVTSGAYGERFLFNAGCNNLLDGFTDRRAFTWNSGERSVVEITGTTNAVAGQVVTTITGTVVEGRYAGRSLLQVITLPQPDLLLCLTTGLRGATGVTTLTLT</sequence>
<keyword evidence="3" id="KW-1185">Reference proteome</keyword>
<feature type="signal peptide" evidence="1">
    <location>
        <begin position="1"/>
        <end position="21"/>
    </location>
</feature>
<proteinExistence type="predicted"/>
<dbReference type="AlphaFoldDB" id="A0A1D3DNP4"/>
<evidence type="ECO:0008006" key="4">
    <source>
        <dbReference type="Google" id="ProtNLM"/>
    </source>
</evidence>
<keyword evidence="1" id="KW-0732">Signal</keyword>
<dbReference type="EMBL" id="ASHX02000001">
    <property type="protein sequence ID" value="OEJ93936.1"/>
    <property type="molecule type" value="Genomic_DNA"/>
</dbReference>
<evidence type="ECO:0000256" key="1">
    <source>
        <dbReference type="SAM" id="SignalP"/>
    </source>
</evidence>
<name>A0A1D3DNP4_9ACTN</name>
<protein>
    <recommendedName>
        <fullName evidence="4">Secreted protein</fullName>
    </recommendedName>
</protein>
<reference evidence="2 3" key="1">
    <citation type="journal article" date="2013" name="Genome Announc.">
        <title>Genome Sequence of Streptomyces violaceusniger Strain SPC6, a Halotolerant Streptomycete That Exhibits Rapid Growth and Development.</title>
        <authorList>
            <person name="Chen X."/>
            <person name="Zhang B."/>
            <person name="Zhang W."/>
            <person name="Wu X."/>
            <person name="Zhang M."/>
            <person name="Chen T."/>
            <person name="Liu G."/>
            <person name="Dyson P."/>
        </authorList>
    </citation>
    <scope>NUCLEOTIDE SEQUENCE [LARGE SCALE GENOMIC DNA]</scope>
    <source>
        <strain evidence="2 3">SPC6</strain>
    </source>
</reference>
<comment type="caution">
    <text evidence="2">The sequence shown here is derived from an EMBL/GenBank/DDBJ whole genome shotgun (WGS) entry which is preliminary data.</text>
</comment>
<evidence type="ECO:0000313" key="2">
    <source>
        <dbReference type="EMBL" id="OEJ93936.1"/>
    </source>
</evidence>
<dbReference type="Proteomes" id="UP000095329">
    <property type="component" value="Unassembled WGS sequence"/>
</dbReference>
<organism evidence="2 3">
    <name type="scientific">Streptomyces thermolilacinus SPC6</name>
    <dbReference type="NCBI Taxonomy" id="1306406"/>
    <lineage>
        <taxon>Bacteria</taxon>
        <taxon>Bacillati</taxon>
        <taxon>Actinomycetota</taxon>
        <taxon>Actinomycetes</taxon>
        <taxon>Kitasatosporales</taxon>
        <taxon>Streptomycetaceae</taxon>
        <taxon>Streptomyces</taxon>
    </lineage>
</organism>
<dbReference type="eggNOG" id="ENOG5033MC9">
    <property type="taxonomic scope" value="Bacteria"/>
</dbReference>
<accession>A0A1D3DNP4</accession>